<organism evidence="1 2">
    <name type="scientific">Armillaria novae-zelandiae</name>
    <dbReference type="NCBI Taxonomy" id="153914"/>
    <lineage>
        <taxon>Eukaryota</taxon>
        <taxon>Fungi</taxon>
        <taxon>Dikarya</taxon>
        <taxon>Basidiomycota</taxon>
        <taxon>Agaricomycotina</taxon>
        <taxon>Agaricomycetes</taxon>
        <taxon>Agaricomycetidae</taxon>
        <taxon>Agaricales</taxon>
        <taxon>Marasmiineae</taxon>
        <taxon>Physalacriaceae</taxon>
        <taxon>Armillaria</taxon>
    </lineage>
</organism>
<evidence type="ECO:0000313" key="2">
    <source>
        <dbReference type="Proteomes" id="UP001175227"/>
    </source>
</evidence>
<evidence type="ECO:0000313" key="1">
    <source>
        <dbReference type="EMBL" id="KAK0473789.1"/>
    </source>
</evidence>
<protein>
    <submittedName>
        <fullName evidence="1">Uncharacterized protein</fullName>
    </submittedName>
</protein>
<dbReference type="Proteomes" id="UP001175227">
    <property type="component" value="Unassembled WGS sequence"/>
</dbReference>
<comment type="caution">
    <text evidence="1">The sequence shown here is derived from an EMBL/GenBank/DDBJ whole genome shotgun (WGS) entry which is preliminary data.</text>
</comment>
<dbReference type="EMBL" id="JAUEPR010000031">
    <property type="protein sequence ID" value="KAK0473789.1"/>
    <property type="molecule type" value="Genomic_DNA"/>
</dbReference>
<feature type="non-terminal residue" evidence="1">
    <location>
        <position position="75"/>
    </location>
</feature>
<accession>A0AA39U923</accession>
<reference evidence="1" key="1">
    <citation type="submission" date="2023-06" db="EMBL/GenBank/DDBJ databases">
        <authorList>
            <consortium name="Lawrence Berkeley National Laboratory"/>
            <person name="Ahrendt S."/>
            <person name="Sahu N."/>
            <person name="Indic B."/>
            <person name="Wong-Bajracharya J."/>
            <person name="Merenyi Z."/>
            <person name="Ke H.-M."/>
            <person name="Monk M."/>
            <person name="Kocsube S."/>
            <person name="Drula E."/>
            <person name="Lipzen A."/>
            <person name="Balint B."/>
            <person name="Henrissat B."/>
            <person name="Andreopoulos B."/>
            <person name="Martin F.M."/>
            <person name="Harder C.B."/>
            <person name="Rigling D."/>
            <person name="Ford K.L."/>
            <person name="Foster G.D."/>
            <person name="Pangilinan J."/>
            <person name="Papanicolaou A."/>
            <person name="Barry K."/>
            <person name="LaButti K."/>
            <person name="Viragh M."/>
            <person name="Koriabine M."/>
            <person name="Yan M."/>
            <person name="Riley R."/>
            <person name="Champramary S."/>
            <person name="Plett K.L."/>
            <person name="Tsai I.J."/>
            <person name="Slot J."/>
            <person name="Sipos G."/>
            <person name="Plett J."/>
            <person name="Nagy L.G."/>
            <person name="Grigoriev I.V."/>
        </authorList>
    </citation>
    <scope>NUCLEOTIDE SEQUENCE</scope>
    <source>
        <strain evidence="1">ICMP 16352</strain>
    </source>
</reference>
<keyword evidence="2" id="KW-1185">Reference proteome</keyword>
<proteinExistence type="predicted"/>
<name>A0AA39U923_9AGAR</name>
<sequence length="75" mass="8180">MATPDPFRSHLIALLSVYSLGPSTAPLPKYNGPTDWQTDSILRSLAQFSARIYAAENVAPGVNKQEHRPDSKPST</sequence>
<dbReference type="AlphaFoldDB" id="A0AA39U923"/>
<gene>
    <name evidence="1" type="ORF">IW261DRAFT_1342266</name>
</gene>